<protein>
    <submittedName>
        <fullName evidence="6">Mandelate racemase</fullName>
    </submittedName>
</protein>
<dbReference type="SUPFAM" id="SSF54826">
    <property type="entry name" value="Enolase N-terminal domain-like"/>
    <property type="match status" value="1"/>
</dbReference>
<evidence type="ECO:0000259" key="5">
    <source>
        <dbReference type="SMART" id="SM00922"/>
    </source>
</evidence>
<dbReference type="Pfam" id="PF02746">
    <property type="entry name" value="MR_MLE_N"/>
    <property type="match status" value="1"/>
</dbReference>
<comment type="caution">
    <text evidence="6">The sequence shown here is derived from an EMBL/GenBank/DDBJ whole genome shotgun (WGS) entry which is preliminary data.</text>
</comment>
<dbReference type="Gene3D" id="3.30.390.10">
    <property type="entry name" value="Enolase-like, N-terminal domain"/>
    <property type="match status" value="1"/>
</dbReference>
<feature type="active site" description="acceptor" evidence="3">
    <location>
        <position position="182"/>
    </location>
</feature>
<dbReference type="InterPro" id="IPR036849">
    <property type="entry name" value="Enolase-like_C_sf"/>
</dbReference>
<dbReference type="InterPro" id="IPR046945">
    <property type="entry name" value="RHMD-like"/>
</dbReference>
<feature type="binding site" evidence="4">
    <location>
        <position position="237"/>
    </location>
    <ligand>
        <name>Mg(2+)</name>
        <dbReference type="ChEBI" id="CHEBI:18420"/>
    </ligand>
</feature>
<evidence type="ECO:0000256" key="1">
    <source>
        <dbReference type="ARBA" id="ARBA00022723"/>
    </source>
</evidence>
<dbReference type="SMART" id="SM00922">
    <property type="entry name" value="MR_MLE"/>
    <property type="match status" value="1"/>
</dbReference>
<dbReference type="SFLD" id="SFLDF00118">
    <property type="entry name" value="D-tartrate_dehydratase"/>
    <property type="match status" value="1"/>
</dbReference>
<feature type="binding site" evidence="4">
    <location>
        <position position="263"/>
    </location>
    <ligand>
        <name>Mg(2+)</name>
        <dbReference type="ChEBI" id="CHEBI:18420"/>
    </ligand>
</feature>
<feature type="domain" description="Mandelate racemase/muconate lactonizing enzyme C-terminal" evidence="5">
    <location>
        <begin position="161"/>
        <end position="258"/>
    </location>
</feature>
<evidence type="ECO:0000313" key="7">
    <source>
        <dbReference type="Proteomes" id="UP000264036"/>
    </source>
</evidence>
<evidence type="ECO:0000256" key="2">
    <source>
        <dbReference type="ARBA" id="ARBA00022842"/>
    </source>
</evidence>
<sequence>MKITRIIERPVHLKSNISNALVNFSEHTVSLVAVVTDQIRNNKPVVGLSFNSIGRYAQSGIVNRRMIPRIAQEPPDALLDENGMICPEKVLACALRNEKPGGHGDRAAAASALELAIWDLNGKLQDCPVSQLIRQRYRLDHDGRCVFVYAAGGYYYEGEGSRKLKDELQSYRDSGFTMYKMKIGGASLKEDMRRIEAALAVAGEGWNLAVDANGRFDLASARAYAGSIQPYQLRWFEEAGDPLDFELNATIAGEYEGPIATGENLFSHQDVKNLALYGGMRRDRDVFQMDSGLAYGITEYARMLNEMESRGFSRKFCFPHGGQLMALQVVAGFGLGGSEVYPGIFQPMGGYGSATQIVDGMVNVPDAPGFGFECKPELISLFANMIG</sequence>
<dbReference type="InterPro" id="IPR029065">
    <property type="entry name" value="Enolase_C-like"/>
</dbReference>
<feature type="binding site" evidence="4">
    <location>
        <position position="211"/>
    </location>
    <ligand>
        <name>Mg(2+)</name>
        <dbReference type="ChEBI" id="CHEBI:18420"/>
    </ligand>
</feature>
<keyword evidence="2 4" id="KW-0460">Magnesium</keyword>
<dbReference type="GO" id="GO:0016052">
    <property type="term" value="P:carbohydrate catabolic process"/>
    <property type="evidence" value="ECO:0007669"/>
    <property type="project" value="TreeGrafter"/>
</dbReference>
<dbReference type="GO" id="GO:0000287">
    <property type="term" value="F:magnesium ion binding"/>
    <property type="evidence" value="ECO:0007669"/>
    <property type="project" value="TreeGrafter"/>
</dbReference>
<dbReference type="AlphaFoldDB" id="A0A356LCL3"/>
<dbReference type="InterPro" id="IPR029017">
    <property type="entry name" value="Enolase-like_N"/>
</dbReference>
<dbReference type="GO" id="GO:0047808">
    <property type="term" value="F:D(-)-tartrate dehydratase activity"/>
    <property type="evidence" value="ECO:0007669"/>
    <property type="project" value="InterPro"/>
</dbReference>
<dbReference type="InterPro" id="IPR013341">
    <property type="entry name" value="Mandelate_racemase_N_dom"/>
</dbReference>
<dbReference type="EMBL" id="DOEK01000008">
    <property type="protein sequence ID" value="HBP28733.1"/>
    <property type="molecule type" value="Genomic_DNA"/>
</dbReference>
<dbReference type="Proteomes" id="UP000264036">
    <property type="component" value="Unassembled WGS sequence"/>
</dbReference>
<name>A0A356LCL3_9BURK</name>
<evidence type="ECO:0000256" key="3">
    <source>
        <dbReference type="PIRSR" id="PIRSR634611-1"/>
    </source>
</evidence>
<evidence type="ECO:0000256" key="4">
    <source>
        <dbReference type="PIRSR" id="PIRSR634611-3"/>
    </source>
</evidence>
<gene>
    <name evidence="6" type="ORF">DD666_04890</name>
</gene>
<evidence type="ECO:0000313" key="6">
    <source>
        <dbReference type="EMBL" id="HBP28733.1"/>
    </source>
</evidence>
<dbReference type="PANTHER" id="PTHR13794">
    <property type="entry name" value="ENOLASE SUPERFAMILY, MANDELATE RACEMASE"/>
    <property type="match status" value="1"/>
</dbReference>
<accession>A0A356LCL3</accession>
<dbReference type="SFLD" id="SFLDS00001">
    <property type="entry name" value="Enolase"/>
    <property type="match status" value="1"/>
</dbReference>
<dbReference type="InterPro" id="IPR013342">
    <property type="entry name" value="Mandelate_racemase_C"/>
</dbReference>
<reference evidence="6 7" key="1">
    <citation type="journal article" date="2018" name="Nat. Biotechnol.">
        <title>A standardized bacterial taxonomy based on genome phylogeny substantially revises the tree of life.</title>
        <authorList>
            <person name="Parks D.H."/>
            <person name="Chuvochina M."/>
            <person name="Waite D.W."/>
            <person name="Rinke C."/>
            <person name="Skarshewski A."/>
            <person name="Chaumeil P.A."/>
            <person name="Hugenholtz P."/>
        </authorList>
    </citation>
    <scope>NUCLEOTIDE SEQUENCE [LARGE SCALE GENOMIC DNA]</scope>
    <source>
        <strain evidence="6">UBA10707</strain>
    </source>
</reference>
<dbReference type="SFLD" id="SFLDG00179">
    <property type="entry name" value="mandelate_racemase"/>
    <property type="match status" value="1"/>
</dbReference>
<proteinExistence type="predicted"/>
<feature type="active site" description="Proton donor/acceptor" evidence="3">
    <location>
        <position position="320"/>
    </location>
</feature>
<dbReference type="Pfam" id="PF13378">
    <property type="entry name" value="MR_MLE_C"/>
    <property type="match status" value="1"/>
</dbReference>
<dbReference type="InterPro" id="IPR034611">
    <property type="entry name" value="D-tartrate_dehydratase"/>
</dbReference>
<dbReference type="SUPFAM" id="SSF51604">
    <property type="entry name" value="Enolase C-terminal domain-like"/>
    <property type="match status" value="1"/>
</dbReference>
<dbReference type="Gene3D" id="3.20.20.120">
    <property type="entry name" value="Enolase-like C-terminal domain"/>
    <property type="match status" value="1"/>
</dbReference>
<organism evidence="6 7">
    <name type="scientific">Advenella kashmirensis</name>
    <dbReference type="NCBI Taxonomy" id="310575"/>
    <lineage>
        <taxon>Bacteria</taxon>
        <taxon>Pseudomonadati</taxon>
        <taxon>Pseudomonadota</taxon>
        <taxon>Betaproteobacteria</taxon>
        <taxon>Burkholderiales</taxon>
        <taxon>Alcaligenaceae</taxon>
    </lineage>
</organism>
<keyword evidence="1 4" id="KW-0479">Metal-binding</keyword>
<dbReference type="PANTHER" id="PTHR13794:SF58">
    <property type="entry name" value="MITOCHONDRIAL ENOLASE SUPERFAMILY MEMBER 1"/>
    <property type="match status" value="1"/>
</dbReference>
<comment type="cofactor">
    <cofactor evidence="4">
        <name>Mg(2+)</name>
        <dbReference type="ChEBI" id="CHEBI:18420"/>
    </cofactor>
    <text evidence="4">Binds 1 Mg(2+) ion per subunit.</text>
</comment>